<evidence type="ECO:0000256" key="3">
    <source>
        <dbReference type="ARBA" id="ARBA00022679"/>
    </source>
</evidence>
<organism evidence="7 8">
    <name type="scientific">Sesamum indicum</name>
    <name type="common">Oriental sesame</name>
    <name type="synonym">Sesamum orientale</name>
    <dbReference type="NCBI Taxonomy" id="4182"/>
    <lineage>
        <taxon>Eukaryota</taxon>
        <taxon>Viridiplantae</taxon>
        <taxon>Streptophyta</taxon>
        <taxon>Embryophyta</taxon>
        <taxon>Tracheophyta</taxon>
        <taxon>Spermatophyta</taxon>
        <taxon>Magnoliopsida</taxon>
        <taxon>eudicotyledons</taxon>
        <taxon>Gunneridae</taxon>
        <taxon>Pentapetalae</taxon>
        <taxon>asterids</taxon>
        <taxon>lamiids</taxon>
        <taxon>Lamiales</taxon>
        <taxon>Pedaliaceae</taxon>
        <taxon>Sesamum</taxon>
    </lineage>
</organism>
<keyword evidence="4" id="KW-0294">Fucose metabolism</keyword>
<dbReference type="Gramene" id="SIN_1007736.t">
    <property type="protein sequence ID" value="SIN_1007736.t"/>
    <property type="gene ID" value="SIN_1007736"/>
</dbReference>
<dbReference type="OrthoDB" id="1899018at2759"/>
<evidence type="ECO:0000256" key="2">
    <source>
        <dbReference type="ARBA" id="ARBA00022676"/>
    </source>
</evidence>
<evidence type="ECO:0000256" key="1">
    <source>
        <dbReference type="ARBA" id="ARBA00007737"/>
    </source>
</evidence>
<keyword evidence="5" id="KW-0119">Carbohydrate metabolism</keyword>
<protein>
    <recommendedName>
        <fullName evidence="6">O-fucosyltransferase family protein</fullName>
    </recommendedName>
</protein>
<keyword evidence="2" id="KW-0328">Glycosyltransferase</keyword>
<dbReference type="GeneID" id="105161670"/>
<dbReference type="InterPro" id="IPR019378">
    <property type="entry name" value="GDP-Fuc_O-FucTrfase"/>
</dbReference>
<keyword evidence="3" id="KW-0808">Transferase</keyword>
<accession>A0A6I9T2J1</accession>
<dbReference type="InParanoid" id="A0A6I9T2J1"/>
<sequence length="417" mass="46789">MAVDLRQVMAAVLTFSMFIMLGNMIKRDHIDPFLEPLPVSPDVQYHALKVSKPGMVKLIETRYGPWMENNDSMNPCWTTPLSKGKVQSNGYIFFSLTHGPEYHASQLANAVAVAKHLGATLALPDIRGSKLGEKRRFGEIYDVNNFIRSLNGVVQVDKNPPAELSNGRLPIVRVPNRVSEDFIASKVEPVFKSKRNLKIVTYFNPSAVTKAKVDKSQNAYQCLAMFESLKLQTDLQELADSMVGTLRSMSQSSRGRFIAVDLRVEMLGKKSCRETDETSKQCQNAEEIGVFLEKIGFHTDTTIYLTQTGWHSSLNALRDVFPNTFTKEAIIPADEKAKFMDSESHEYEKFIDFYMCTVGDVFVPAFRSRFYASIVGKRIGDGNTQILLPAMNTTTSAADYISPYIAKKSHFAYSCFC</sequence>
<dbReference type="AlphaFoldDB" id="A0A6I9T2J1"/>
<dbReference type="Gene3D" id="3.40.50.11350">
    <property type="match status" value="1"/>
</dbReference>
<evidence type="ECO:0000313" key="8">
    <source>
        <dbReference type="RefSeq" id="XP_011077745.1"/>
    </source>
</evidence>
<proteinExistence type="inferred from homology"/>
<dbReference type="PANTHER" id="PTHR31288">
    <property type="entry name" value="O-FUCOSYLTRANSFERASE FAMILY PROTEIN"/>
    <property type="match status" value="1"/>
</dbReference>
<dbReference type="InterPro" id="IPR024709">
    <property type="entry name" value="FucosylTrfase_pln"/>
</dbReference>
<evidence type="ECO:0000256" key="4">
    <source>
        <dbReference type="ARBA" id="ARBA00023253"/>
    </source>
</evidence>
<dbReference type="GO" id="GO:0006004">
    <property type="term" value="P:fucose metabolic process"/>
    <property type="evidence" value="ECO:0007669"/>
    <property type="project" value="UniProtKB-KW"/>
</dbReference>
<evidence type="ECO:0000313" key="7">
    <source>
        <dbReference type="Proteomes" id="UP000504604"/>
    </source>
</evidence>
<evidence type="ECO:0000256" key="6">
    <source>
        <dbReference type="ARBA" id="ARBA00030350"/>
    </source>
</evidence>
<dbReference type="PANTHER" id="PTHR31288:SF5">
    <property type="entry name" value="PROTEIN MANNAN SYNTHESIS-RELATED 1"/>
    <property type="match status" value="1"/>
</dbReference>
<dbReference type="Proteomes" id="UP000504604">
    <property type="component" value="Linkage group LG5"/>
</dbReference>
<name>A0A6I9T2J1_SESIN</name>
<comment type="similarity">
    <text evidence="1">Belongs to the glycosyltransferase GT106 family.</text>
</comment>
<gene>
    <name evidence="8" type="primary">LOC105161670</name>
</gene>
<reference evidence="8" key="1">
    <citation type="submission" date="2025-08" db="UniProtKB">
        <authorList>
            <consortium name="RefSeq"/>
        </authorList>
    </citation>
    <scope>IDENTIFICATION</scope>
</reference>
<dbReference type="GO" id="GO:0016757">
    <property type="term" value="F:glycosyltransferase activity"/>
    <property type="evidence" value="ECO:0007669"/>
    <property type="project" value="UniProtKB-KW"/>
</dbReference>
<dbReference type="KEGG" id="sind:105161670"/>
<evidence type="ECO:0000256" key="5">
    <source>
        <dbReference type="ARBA" id="ARBA00023277"/>
    </source>
</evidence>
<dbReference type="RefSeq" id="XP_011077745.1">
    <property type="nucleotide sequence ID" value="XM_011079443.2"/>
</dbReference>
<dbReference type="Pfam" id="PF10250">
    <property type="entry name" value="O-FucT"/>
    <property type="match status" value="1"/>
</dbReference>
<keyword evidence="7" id="KW-1185">Reference proteome</keyword>